<accession>A0A317Q699</accession>
<feature type="region of interest" description="Disordered" evidence="1">
    <location>
        <begin position="1"/>
        <end position="34"/>
    </location>
</feature>
<sequence length="164" mass="17759">MDAESSRPQADCPEVNAVRSTGRQRKRGLQRGRAPFRPFTGCAATLTSPQQVNGTLYTDTTASERNSHRSNNNLPAQSQLRAVSATLLLLTHCARRPQGALAPCTPFCGRQNRRFADIRLTPAACSGTAPSRLPASRRSACVLQAAPARQARLNDLEATPHTRL</sequence>
<name>A0A317Q699_9ENTR</name>
<proteinExistence type="predicted"/>
<dbReference type="Proteomes" id="UP000246744">
    <property type="component" value="Unassembled WGS sequence"/>
</dbReference>
<evidence type="ECO:0000313" key="2">
    <source>
        <dbReference type="EMBL" id="PWW09617.1"/>
    </source>
</evidence>
<evidence type="ECO:0000256" key="1">
    <source>
        <dbReference type="SAM" id="MobiDB-lite"/>
    </source>
</evidence>
<dbReference type="EMBL" id="QGTS01000005">
    <property type="protein sequence ID" value="PWW09617.1"/>
    <property type="molecule type" value="Genomic_DNA"/>
</dbReference>
<reference evidence="2 3" key="1">
    <citation type="submission" date="2018-05" db="EMBL/GenBank/DDBJ databases">
        <title>Genomic Encyclopedia of Type Strains, Phase IV (KMG-IV): sequencing the most valuable type-strain genomes for metagenomic binning, comparative biology and taxonomic classification.</title>
        <authorList>
            <person name="Goeker M."/>
        </authorList>
    </citation>
    <scope>NUCLEOTIDE SEQUENCE [LARGE SCALE GENOMIC DNA]</scope>
    <source>
        <strain evidence="2 3">DSM 19579</strain>
    </source>
</reference>
<gene>
    <name evidence="2" type="ORF">DES37_105272</name>
</gene>
<protein>
    <submittedName>
        <fullName evidence="2">Uncharacterized protein</fullName>
    </submittedName>
</protein>
<comment type="caution">
    <text evidence="2">The sequence shown here is derived from an EMBL/GenBank/DDBJ whole genome shotgun (WGS) entry which is preliminary data.</text>
</comment>
<dbReference type="AlphaFoldDB" id="A0A317Q699"/>
<organism evidence="2 3">
    <name type="scientific">Mangrovibacter plantisponsor</name>
    <dbReference type="NCBI Taxonomy" id="451513"/>
    <lineage>
        <taxon>Bacteria</taxon>
        <taxon>Pseudomonadati</taxon>
        <taxon>Pseudomonadota</taxon>
        <taxon>Gammaproteobacteria</taxon>
        <taxon>Enterobacterales</taxon>
        <taxon>Enterobacteriaceae</taxon>
        <taxon>Mangrovibacter</taxon>
    </lineage>
</organism>
<evidence type="ECO:0000313" key="3">
    <source>
        <dbReference type="Proteomes" id="UP000246744"/>
    </source>
</evidence>
<keyword evidence="3" id="KW-1185">Reference proteome</keyword>